<protein>
    <submittedName>
        <fullName evidence="2">Uncharacterized protein</fullName>
    </submittedName>
</protein>
<feature type="transmembrane region" description="Helical" evidence="1">
    <location>
        <begin position="98"/>
        <end position="115"/>
    </location>
</feature>
<feature type="transmembrane region" description="Helical" evidence="1">
    <location>
        <begin position="74"/>
        <end position="93"/>
    </location>
</feature>
<accession>A0A554VE19</accession>
<keyword evidence="1" id="KW-0472">Membrane</keyword>
<dbReference type="OrthoDB" id="1163511at2"/>
<evidence type="ECO:0000256" key="1">
    <source>
        <dbReference type="SAM" id="Phobius"/>
    </source>
</evidence>
<dbReference type="EMBL" id="VLNR01000064">
    <property type="protein sequence ID" value="TSE05210.1"/>
    <property type="molecule type" value="Genomic_DNA"/>
</dbReference>
<evidence type="ECO:0000313" key="2">
    <source>
        <dbReference type="EMBL" id="TSE05210.1"/>
    </source>
</evidence>
<sequence length="207" mass="24368">MKKHQIWKNWKFLMLIQTKFRDQVVKDETRNNENIGVKIFASFLVILSGFILFADKVSNFGLTNSYAFQDVQTFIWIITQTLSPLILCLGGLLRPYKLSYTAPVYIYFIQLYWVFNASKLGLDDVLLHVYALGFTIIVFIVVLLISLLFSFIKSMDRLRIHNLTTSLRNYIVFMYKDAEEKDLIRPEKSTDFRRIRLELTDKAIENE</sequence>
<keyword evidence="3" id="KW-1185">Reference proteome</keyword>
<reference evidence="2 3" key="1">
    <citation type="submission" date="2019-07" db="EMBL/GenBank/DDBJ databases">
        <title>The draft genome sequence of Aquimarina algiphila M91.</title>
        <authorList>
            <person name="Meng X."/>
        </authorList>
    </citation>
    <scope>NUCLEOTIDE SEQUENCE [LARGE SCALE GENOMIC DNA]</scope>
    <source>
        <strain evidence="2 3">M91</strain>
    </source>
</reference>
<evidence type="ECO:0000313" key="3">
    <source>
        <dbReference type="Proteomes" id="UP000318833"/>
    </source>
</evidence>
<organism evidence="2 3">
    <name type="scientific">Aquimarina algiphila</name>
    <dbReference type="NCBI Taxonomy" id="2047982"/>
    <lineage>
        <taxon>Bacteria</taxon>
        <taxon>Pseudomonadati</taxon>
        <taxon>Bacteroidota</taxon>
        <taxon>Flavobacteriia</taxon>
        <taxon>Flavobacteriales</taxon>
        <taxon>Flavobacteriaceae</taxon>
        <taxon>Aquimarina</taxon>
    </lineage>
</organism>
<dbReference type="AlphaFoldDB" id="A0A554VE19"/>
<gene>
    <name evidence="2" type="ORF">FOF46_23390</name>
</gene>
<dbReference type="Proteomes" id="UP000318833">
    <property type="component" value="Unassembled WGS sequence"/>
</dbReference>
<name>A0A554VE19_9FLAO</name>
<comment type="caution">
    <text evidence="2">The sequence shown here is derived from an EMBL/GenBank/DDBJ whole genome shotgun (WGS) entry which is preliminary data.</text>
</comment>
<proteinExistence type="predicted"/>
<feature type="transmembrane region" description="Helical" evidence="1">
    <location>
        <begin position="127"/>
        <end position="152"/>
    </location>
</feature>
<keyword evidence="1" id="KW-1133">Transmembrane helix</keyword>
<keyword evidence="1" id="KW-0812">Transmembrane</keyword>
<dbReference type="RefSeq" id="WP_143918135.1">
    <property type="nucleotide sequence ID" value="NZ_CANMXV010000144.1"/>
</dbReference>
<feature type="transmembrane region" description="Helical" evidence="1">
    <location>
        <begin position="35"/>
        <end position="54"/>
    </location>
</feature>